<name>A0A9P4WF87_9PLEO</name>
<dbReference type="Gene3D" id="3.40.50.450">
    <property type="match status" value="1"/>
</dbReference>
<organism evidence="1 2">
    <name type="scientific">Didymella heteroderae</name>
    <dbReference type="NCBI Taxonomy" id="1769908"/>
    <lineage>
        <taxon>Eukaryota</taxon>
        <taxon>Fungi</taxon>
        <taxon>Dikarya</taxon>
        <taxon>Ascomycota</taxon>
        <taxon>Pezizomycotina</taxon>
        <taxon>Dothideomycetes</taxon>
        <taxon>Pleosporomycetidae</taxon>
        <taxon>Pleosporales</taxon>
        <taxon>Pleosporineae</taxon>
        <taxon>Didymellaceae</taxon>
        <taxon>Didymella</taxon>
    </lineage>
</organism>
<dbReference type="AlphaFoldDB" id="A0A9P4WF87"/>
<dbReference type="InterPro" id="IPR031100">
    <property type="entry name" value="LOG_fam"/>
</dbReference>
<dbReference type="InterPro" id="IPR005269">
    <property type="entry name" value="LOG"/>
</dbReference>
<evidence type="ECO:0000313" key="2">
    <source>
        <dbReference type="Proteomes" id="UP000758155"/>
    </source>
</evidence>
<dbReference type="Proteomes" id="UP000758155">
    <property type="component" value="Unassembled WGS sequence"/>
</dbReference>
<sequence>MRLVYGGGTNGLMGEVARALVALSGPDAVHGIIPEPLLPEKSGKSVIDESVYGKTTVVKSMHERKKTMVLEVLKGGHGGGFVALSGGYGTFEELMEVATWNQLGKHSMPIVLLNVGGYWDGLLNWTANAVREKFVRPGNSSIIVAATTAEGVFDLLKTYKPATSRFRLSWERL</sequence>
<dbReference type="PANTHER" id="PTHR31223:SF70">
    <property type="entry name" value="LOG FAMILY PROTEIN YJL055W"/>
    <property type="match status" value="1"/>
</dbReference>
<dbReference type="Pfam" id="PF03641">
    <property type="entry name" value="Lysine_decarbox"/>
    <property type="match status" value="1"/>
</dbReference>
<reference evidence="1" key="1">
    <citation type="submission" date="2019-04" db="EMBL/GenBank/DDBJ databases">
        <title>Sequencing of skin fungus with MAO and IRED activity.</title>
        <authorList>
            <person name="Marsaioli A.J."/>
            <person name="Bonatto J.M.C."/>
            <person name="Reis Junior O."/>
        </authorList>
    </citation>
    <scope>NUCLEOTIDE SEQUENCE</scope>
    <source>
        <strain evidence="1">28M1</strain>
    </source>
</reference>
<protein>
    <submittedName>
        <fullName evidence="1">Uncharacterized protein</fullName>
    </submittedName>
</protein>
<dbReference type="GO" id="GO:0009691">
    <property type="term" value="P:cytokinin biosynthetic process"/>
    <property type="evidence" value="ECO:0007669"/>
    <property type="project" value="InterPro"/>
</dbReference>
<dbReference type="GO" id="GO:0005829">
    <property type="term" value="C:cytosol"/>
    <property type="evidence" value="ECO:0007669"/>
    <property type="project" value="TreeGrafter"/>
</dbReference>
<dbReference type="EMBL" id="SWKV01000405">
    <property type="protein sequence ID" value="KAF3027223.1"/>
    <property type="molecule type" value="Genomic_DNA"/>
</dbReference>
<gene>
    <name evidence="1" type="ORF">E8E12_000093</name>
</gene>
<dbReference type="NCBIfam" id="TIGR00730">
    <property type="entry name" value="Rossman fold protein, TIGR00730 family"/>
    <property type="match status" value="1"/>
</dbReference>
<dbReference type="SUPFAM" id="SSF102405">
    <property type="entry name" value="MCP/YpsA-like"/>
    <property type="match status" value="1"/>
</dbReference>
<evidence type="ECO:0000313" key="1">
    <source>
        <dbReference type="EMBL" id="KAF3027223.1"/>
    </source>
</evidence>
<dbReference type="OrthoDB" id="414463at2759"/>
<accession>A0A9P4WF87</accession>
<proteinExistence type="predicted"/>
<dbReference type="GO" id="GO:0016799">
    <property type="term" value="F:hydrolase activity, hydrolyzing N-glycosyl compounds"/>
    <property type="evidence" value="ECO:0007669"/>
    <property type="project" value="TreeGrafter"/>
</dbReference>
<comment type="caution">
    <text evidence="1">The sequence shown here is derived from an EMBL/GenBank/DDBJ whole genome shotgun (WGS) entry which is preliminary data.</text>
</comment>
<keyword evidence="2" id="KW-1185">Reference proteome</keyword>
<dbReference type="PANTHER" id="PTHR31223">
    <property type="entry name" value="LOG FAMILY PROTEIN YJL055W"/>
    <property type="match status" value="1"/>
</dbReference>